<protein>
    <submittedName>
        <fullName evidence="1">Uncharacterized protein</fullName>
    </submittedName>
</protein>
<gene>
    <name evidence="1" type="ORF">Pan181_35590</name>
</gene>
<reference evidence="1 2" key="1">
    <citation type="submission" date="2019-02" db="EMBL/GenBank/DDBJ databases">
        <title>Deep-cultivation of Planctomycetes and their phenomic and genomic characterization uncovers novel biology.</title>
        <authorList>
            <person name="Wiegand S."/>
            <person name="Jogler M."/>
            <person name="Boedeker C."/>
            <person name="Pinto D."/>
            <person name="Vollmers J."/>
            <person name="Rivas-Marin E."/>
            <person name="Kohn T."/>
            <person name="Peeters S.H."/>
            <person name="Heuer A."/>
            <person name="Rast P."/>
            <person name="Oberbeckmann S."/>
            <person name="Bunk B."/>
            <person name="Jeske O."/>
            <person name="Meyerdierks A."/>
            <person name="Storesund J.E."/>
            <person name="Kallscheuer N."/>
            <person name="Luecker S."/>
            <person name="Lage O.M."/>
            <person name="Pohl T."/>
            <person name="Merkel B.J."/>
            <person name="Hornburger P."/>
            <person name="Mueller R.-W."/>
            <person name="Bruemmer F."/>
            <person name="Labrenz M."/>
            <person name="Spormann A.M."/>
            <person name="Op den Camp H."/>
            <person name="Overmann J."/>
            <person name="Amann R."/>
            <person name="Jetten M.S.M."/>
            <person name="Mascher T."/>
            <person name="Medema M.H."/>
            <person name="Devos D.P."/>
            <person name="Kaster A.-K."/>
            <person name="Ovreas L."/>
            <person name="Rohde M."/>
            <person name="Galperin M.Y."/>
            <person name="Jogler C."/>
        </authorList>
    </citation>
    <scope>NUCLEOTIDE SEQUENCE [LARGE SCALE GENOMIC DNA]</scope>
    <source>
        <strain evidence="1 2">Pan181</strain>
    </source>
</reference>
<dbReference type="OrthoDB" id="2041998at2"/>
<accession>A0A518ARK9</accession>
<evidence type="ECO:0000313" key="1">
    <source>
        <dbReference type="EMBL" id="QDU57344.1"/>
    </source>
</evidence>
<dbReference type="Proteomes" id="UP000315750">
    <property type="component" value="Chromosome"/>
</dbReference>
<dbReference type="RefSeq" id="WP_145248456.1">
    <property type="nucleotide sequence ID" value="NZ_CP036278.1"/>
</dbReference>
<sequence>MLSWFRSKPSCPVDEASKRWIEHRFSWLTDQFGINRLLDAPIVIPTEEFLPLKYECTEEGIRHLMCLVASYMDVEPGCLKLGFYDDTKPHFEGMVHSGTAGLYVQSEEGKFDIWLEINSLADPASVVGTLSHEVGHVLLLGQNRISPEEEDHEPLTDLLTVYLGLGIFQANSVVHEAIWRQGHYSGWSMGRRGYLSMDMYGYAMALYTLARKDASPDWMVHLRPDVKGALKRGIRYILETKDCEYQPALQS</sequence>
<organism evidence="1 2">
    <name type="scientific">Aeoliella mucimassa</name>
    <dbReference type="NCBI Taxonomy" id="2527972"/>
    <lineage>
        <taxon>Bacteria</taxon>
        <taxon>Pseudomonadati</taxon>
        <taxon>Planctomycetota</taxon>
        <taxon>Planctomycetia</taxon>
        <taxon>Pirellulales</taxon>
        <taxon>Lacipirellulaceae</taxon>
        <taxon>Aeoliella</taxon>
    </lineage>
</organism>
<name>A0A518ARK9_9BACT</name>
<evidence type="ECO:0000313" key="2">
    <source>
        <dbReference type="Proteomes" id="UP000315750"/>
    </source>
</evidence>
<dbReference type="EMBL" id="CP036278">
    <property type="protein sequence ID" value="QDU57344.1"/>
    <property type="molecule type" value="Genomic_DNA"/>
</dbReference>
<dbReference type="AlphaFoldDB" id="A0A518ARK9"/>
<keyword evidence="2" id="KW-1185">Reference proteome</keyword>
<dbReference type="KEGG" id="amuc:Pan181_35590"/>
<proteinExistence type="predicted"/>